<dbReference type="InterPro" id="IPR011990">
    <property type="entry name" value="TPR-like_helical_dom_sf"/>
</dbReference>
<dbReference type="SUPFAM" id="SSF144232">
    <property type="entry name" value="HIT/MYND zinc finger-like"/>
    <property type="match status" value="1"/>
</dbReference>
<dbReference type="Proteomes" id="UP000236333">
    <property type="component" value="Unassembled WGS sequence"/>
</dbReference>
<evidence type="ECO:0000256" key="5">
    <source>
        <dbReference type="SAM" id="MobiDB-lite"/>
    </source>
</evidence>
<keyword evidence="1" id="KW-0479">Metal-binding</keyword>
<dbReference type="SMART" id="SM00671">
    <property type="entry name" value="SEL1"/>
    <property type="match status" value="2"/>
</dbReference>
<evidence type="ECO:0000256" key="1">
    <source>
        <dbReference type="ARBA" id="ARBA00022723"/>
    </source>
</evidence>
<dbReference type="InterPro" id="IPR002893">
    <property type="entry name" value="Znf_MYND"/>
</dbReference>
<keyword evidence="8" id="KW-1185">Reference proteome</keyword>
<accession>A0A2J8A2H7</accession>
<sequence length="427" mass="45646">MIRNMLRAMDDERCSLTPEQKQNLMLKLGRVDDAIEQLMDDSVKQNELSLLATDTEYKGAGIRRYAKALKLYQRAIEEDKHPLAMCNLALWYLQGRPGTAEDPPKAVELFERAAEMGVGMALANLAEFAQHGLHGVPKDDERAVKLARAAIDDDRHTSDSLAMAFMVLFRSHHEDRPGAPMRLRAALRCLEYAALIGGDANSTRRVKELLPTVRMLAAMDPQAVQTETDRRYDRMVYELDRLPPDQRPDSYGGYAAALRRHGFELVTQRGMPGDASKKCDWPAFVQASGQWRLIKGFKYEGSGGGAAGPRGADDDGADELEGRSGGGGSRQGSGRRAQAAGGGVSGGSGGPSGGAAGAAAGGVGSGASSGGSGSGGDVGFMCGHCRAMGAAKRCGRCGQHYCSAECQRLDWRGGHKQVCDMVAAQRL</sequence>
<dbReference type="PROSITE" id="PS50865">
    <property type="entry name" value="ZF_MYND_2"/>
    <property type="match status" value="1"/>
</dbReference>
<feature type="compositionally biased region" description="Gly residues" evidence="5">
    <location>
        <begin position="340"/>
        <end position="370"/>
    </location>
</feature>
<evidence type="ECO:0000256" key="3">
    <source>
        <dbReference type="ARBA" id="ARBA00022833"/>
    </source>
</evidence>
<dbReference type="CDD" id="cd23020">
    <property type="entry name" value="zf-HIT"/>
    <property type="match status" value="1"/>
</dbReference>
<evidence type="ECO:0000256" key="4">
    <source>
        <dbReference type="PROSITE-ProRule" id="PRU00134"/>
    </source>
</evidence>
<evidence type="ECO:0000259" key="6">
    <source>
        <dbReference type="PROSITE" id="PS50865"/>
    </source>
</evidence>
<dbReference type="Pfam" id="PF01753">
    <property type="entry name" value="zf-MYND"/>
    <property type="match status" value="1"/>
</dbReference>
<evidence type="ECO:0000256" key="2">
    <source>
        <dbReference type="ARBA" id="ARBA00022771"/>
    </source>
</evidence>
<dbReference type="SUPFAM" id="SSF81901">
    <property type="entry name" value="HCP-like"/>
    <property type="match status" value="1"/>
</dbReference>
<evidence type="ECO:0000313" key="7">
    <source>
        <dbReference type="EMBL" id="PNH06688.1"/>
    </source>
</evidence>
<dbReference type="AlphaFoldDB" id="A0A2J8A2H7"/>
<dbReference type="Pfam" id="PF08238">
    <property type="entry name" value="Sel1"/>
    <property type="match status" value="3"/>
</dbReference>
<dbReference type="PANTHER" id="PTHR43628">
    <property type="entry name" value="ACTIVATOR OF C KINASE PROTEIN 1-RELATED"/>
    <property type="match status" value="1"/>
</dbReference>
<dbReference type="InterPro" id="IPR052945">
    <property type="entry name" value="Mitotic_Regulator"/>
</dbReference>
<dbReference type="Gene3D" id="1.25.40.10">
    <property type="entry name" value="Tetratricopeptide repeat domain"/>
    <property type="match status" value="1"/>
</dbReference>
<proteinExistence type="predicted"/>
<feature type="domain" description="MYND-type" evidence="6">
    <location>
        <begin position="382"/>
        <end position="419"/>
    </location>
</feature>
<comment type="caution">
    <text evidence="7">The sequence shown here is derived from an EMBL/GenBank/DDBJ whole genome shotgun (WGS) entry which is preliminary data.</text>
</comment>
<keyword evidence="3" id="KW-0862">Zinc</keyword>
<reference evidence="7 8" key="1">
    <citation type="journal article" date="2017" name="Mol. Biol. Evol.">
        <title>The 4-celled Tetrabaena socialis nuclear genome reveals the essential components for genetic control of cell number at the origin of multicellularity in the volvocine lineage.</title>
        <authorList>
            <person name="Featherston J."/>
            <person name="Arakaki Y."/>
            <person name="Hanschen E.R."/>
            <person name="Ferris P.J."/>
            <person name="Michod R.E."/>
            <person name="Olson B.J.S.C."/>
            <person name="Nozaki H."/>
            <person name="Durand P.M."/>
        </authorList>
    </citation>
    <scope>NUCLEOTIDE SEQUENCE [LARGE SCALE GENOMIC DNA]</scope>
    <source>
        <strain evidence="7 8">NIES-571</strain>
    </source>
</reference>
<keyword evidence="2 4" id="KW-0863">Zinc-finger</keyword>
<gene>
    <name evidence="7" type="ORF">TSOC_006905</name>
</gene>
<dbReference type="PANTHER" id="PTHR43628:SF1">
    <property type="entry name" value="CHITIN SYNTHASE REGULATORY FACTOR 2-RELATED"/>
    <property type="match status" value="1"/>
</dbReference>
<organism evidence="7 8">
    <name type="scientific">Tetrabaena socialis</name>
    <dbReference type="NCBI Taxonomy" id="47790"/>
    <lineage>
        <taxon>Eukaryota</taxon>
        <taxon>Viridiplantae</taxon>
        <taxon>Chlorophyta</taxon>
        <taxon>core chlorophytes</taxon>
        <taxon>Chlorophyceae</taxon>
        <taxon>CS clade</taxon>
        <taxon>Chlamydomonadales</taxon>
        <taxon>Tetrabaenaceae</taxon>
        <taxon>Tetrabaena</taxon>
    </lineage>
</organism>
<dbReference type="Gene3D" id="6.10.140.2220">
    <property type="match status" value="1"/>
</dbReference>
<dbReference type="InterPro" id="IPR006597">
    <property type="entry name" value="Sel1-like"/>
</dbReference>
<evidence type="ECO:0000313" key="8">
    <source>
        <dbReference type="Proteomes" id="UP000236333"/>
    </source>
</evidence>
<name>A0A2J8A2H7_9CHLO</name>
<protein>
    <recommendedName>
        <fullName evidence="6">MYND-type domain-containing protein</fullName>
    </recommendedName>
</protein>
<dbReference type="EMBL" id="PGGS01000220">
    <property type="protein sequence ID" value="PNH06688.1"/>
    <property type="molecule type" value="Genomic_DNA"/>
</dbReference>
<feature type="region of interest" description="Disordered" evidence="5">
    <location>
        <begin position="303"/>
        <end position="370"/>
    </location>
</feature>
<dbReference type="OrthoDB" id="2384430at2759"/>
<dbReference type="GO" id="GO:0008270">
    <property type="term" value="F:zinc ion binding"/>
    <property type="evidence" value="ECO:0007669"/>
    <property type="project" value="UniProtKB-KW"/>
</dbReference>